<evidence type="ECO:0008006" key="3">
    <source>
        <dbReference type="Google" id="ProtNLM"/>
    </source>
</evidence>
<reference evidence="2" key="1">
    <citation type="journal article" date="2019" name="Int. J. Syst. Evol. Microbiol.">
        <title>The Global Catalogue of Microorganisms (GCM) 10K type strain sequencing project: providing services to taxonomists for standard genome sequencing and annotation.</title>
        <authorList>
            <consortium name="The Broad Institute Genomics Platform"/>
            <consortium name="The Broad Institute Genome Sequencing Center for Infectious Disease"/>
            <person name="Wu L."/>
            <person name="Ma J."/>
        </authorList>
    </citation>
    <scope>NUCLEOTIDE SEQUENCE [LARGE SCALE GENOMIC DNA]</scope>
    <source>
        <strain evidence="2">JCM 31405</strain>
    </source>
</reference>
<dbReference type="RefSeq" id="WP_189071173.1">
    <property type="nucleotide sequence ID" value="NZ_BMQN01000001.1"/>
</dbReference>
<gene>
    <name evidence="1" type="ORF">GCM10008960_00280</name>
</gene>
<name>A0ABQ2RYQ2_9DEIO</name>
<organism evidence="1 2">
    <name type="scientific">Deinococcus sedimenti</name>
    <dbReference type="NCBI Taxonomy" id="1867090"/>
    <lineage>
        <taxon>Bacteria</taxon>
        <taxon>Thermotogati</taxon>
        <taxon>Deinococcota</taxon>
        <taxon>Deinococci</taxon>
        <taxon>Deinococcales</taxon>
        <taxon>Deinococcaceae</taxon>
        <taxon>Deinococcus</taxon>
    </lineage>
</organism>
<proteinExistence type="predicted"/>
<dbReference type="EMBL" id="BMQN01000001">
    <property type="protein sequence ID" value="GGR77541.1"/>
    <property type="molecule type" value="Genomic_DNA"/>
</dbReference>
<comment type="caution">
    <text evidence="1">The sequence shown here is derived from an EMBL/GenBank/DDBJ whole genome shotgun (WGS) entry which is preliminary data.</text>
</comment>
<sequence length="78" mass="8761">MNQSEKILKALRIAELAVQLVGEVRNGAVIKSSQPPISYSYSHEIDLGQGRTRTIHLNFSYNYETGKMELVGETYSDN</sequence>
<dbReference type="Proteomes" id="UP000644548">
    <property type="component" value="Unassembled WGS sequence"/>
</dbReference>
<evidence type="ECO:0000313" key="2">
    <source>
        <dbReference type="Proteomes" id="UP000644548"/>
    </source>
</evidence>
<accession>A0ABQ2RYQ2</accession>
<protein>
    <recommendedName>
        <fullName evidence="3">PepSY domain-containing protein</fullName>
    </recommendedName>
</protein>
<keyword evidence="2" id="KW-1185">Reference proteome</keyword>
<evidence type="ECO:0000313" key="1">
    <source>
        <dbReference type="EMBL" id="GGR77541.1"/>
    </source>
</evidence>